<dbReference type="AlphaFoldDB" id="C4WR24"/>
<comment type="caution">
    <text evidence="10">The sequence shown here is derived from an EMBL/GenBank/DDBJ whole genome shotgun (WGS) entry which is preliminary data.</text>
</comment>
<dbReference type="GO" id="GO:0055085">
    <property type="term" value="P:transmembrane transport"/>
    <property type="evidence" value="ECO:0007669"/>
    <property type="project" value="InterPro"/>
</dbReference>
<evidence type="ECO:0000256" key="3">
    <source>
        <dbReference type="ARBA" id="ARBA00022448"/>
    </source>
</evidence>
<dbReference type="PANTHER" id="PTHR42929">
    <property type="entry name" value="INNER MEMBRANE ABC TRANSPORTER PERMEASE PROTEIN YDCU-RELATED-RELATED"/>
    <property type="match status" value="1"/>
</dbReference>
<organism evidence="10 11">
    <name type="scientific">Brucella intermedia LMG 3301</name>
    <dbReference type="NCBI Taxonomy" id="641118"/>
    <lineage>
        <taxon>Bacteria</taxon>
        <taxon>Pseudomonadati</taxon>
        <taxon>Pseudomonadota</taxon>
        <taxon>Alphaproteobacteria</taxon>
        <taxon>Hyphomicrobiales</taxon>
        <taxon>Brucellaceae</taxon>
        <taxon>Brucella/Ochrobactrum group</taxon>
        <taxon>Brucella</taxon>
    </lineage>
</organism>
<dbReference type="Proteomes" id="UP000004386">
    <property type="component" value="Unassembled WGS sequence"/>
</dbReference>
<comment type="similarity">
    <text evidence="2">Belongs to the binding-protein-dependent transport system permease family. CysTW subfamily.</text>
</comment>
<gene>
    <name evidence="10" type="ORF">OINT_4000024</name>
</gene>
<dbReference type="EMBL" id="ACQA01000003">
    <property type="protein sequence ID" value="EEQ92778.1"/>
    <property type="molecule type" value="Genomic_DNA"/>
</dbReference>
<feature type="transmembrane region" description="Helical" evidence="8">
    <location>
        <begin position="249"/>
        <end position="274"/>
    </location>
</feature>
<feature type="transmembrane region" description="Helical" evidence="8">
    <location>
        <begin position="304"/>
        <end position="322"/>
    </location>
</feature>
<dbReference type="PROSITE" id="PS50928">
    <property type="entry name" value="ABC_TM1"/>
    <property type="match status" value="1"/>
</dbReference>
<evidence type="ECO:0000313" key="10">
    <source>
        <dbReference type="EMBL" id="EEQ92778.1"/>
    </source>
</evidence>
<accession>C4WR24</accession>
<evidence type="ECO:0000256" key="1">
    <source>
        <dbReference type="ARBA" id="ARBA00004651"/>
    </source>
</evidence>
<dbReference type="SUPFAM" id="SSF161098">
    <property type="entry name" value="MetI-like"/>
    <property type="match status" value="1"/>
</dbReference>
<dbReference type="Gene3D" id="1.10.3720.10">
    <property type="entry name" value="MetI-like"/>
    <property type="match status" value="1"/>
</dbReference>
<keyword evidence="5 8" id="KW-0812">Transmembrane</keyword>
<comment type="subcellular location">
    <subcellularLocation>
        <location evidence="1 8">Cell membrane</location>
        <topology evidence="1 8">Multi-pass membrane protein</topology>
    </subcellularLocation>
</comment>
<evidence type="ECO:0000259" key="9">
    <source>
        <dbReference type="PROSITE" id="PS50928"/>
    </source>
</evidence>
<feature type="transmembrane region" description="Helical" evidence="8">
    <location>
        <begin position="151"/>
        <end position="172"/>
    </location>
</feature>
<dbReference type="InterPro" id="IPR035906">
    <property type="entry name" value="MetI-like_sf"/>
</dbReference>
<dbReference type="CDD" id="cd06261">
    <property type="entry name" value="TM_PBP2"/>
    <property type="match status" value="1"/>
</dbReference>
<dbReference type="InterPro" id="IPR000515">
    <property type="entry name" value="MetI-like"/>
</dbReference>
<evidence type="ECO:0000256" key="2">
    <source>
        <dbReference type="ARBA" id="ARBA00007069"/>
    </source>
</evidence>
<feature type="transmembrane region" description="Helical" evidence="8">
    <location>
        <begin position="54"/>
        <end position="78"/>
    </location>
</feature>
<evidence type="ECO:0000256" key="6">
    <source>
        <dbReference type="ARBA" id="ARBA00022989"/>
    </source>
</evidence>
<evidence type="ECO:0000256" key="5">
    <source>
        <dbReference type="ARBA" id="ARBA00022692"/>
    </source>
</evidence>
<feature type="transmembrane region" description="Helical" evidence="8">
    <location>
        <begin position="120"/>
        <end position="139"/>
    </location>
</feature>
<protein>
    <submittedName>
        <fullName evidence="10">Binding-protein-dependent transport systems inner membrane component</fullName>
    </submittedName>
</protein>
<keyword evidence="4" id="KW-1003">Cell membrane</keyword>
<dbReference type="PANTHER" id="PTHR42929:SF5">
    <property type="entry name" value="ABC TRANSPORTER PERMEASE PROTEIN"/>
    <property type="match status" value="1"/>
</dbReference>
<keyword evidence="3 8" id="KW-0813">Transport</keyword>
<reference evidence="10 11" key="1">
    <citation type="submission" date="2009-05" db="EMBL/GenBank/DDBJ databases">
        <authorList>
            <person name="Setubal J.C."/>
            <person name="Boyle S."/>
            <person name="Crasta O.R."/>
            <person name="Gillespie J.J."/>
            <person name="Kenyon R.W."/>
            <person name="Lu J."/>
            <person name="Mane S."/>
            <person name="Nagrani S."/>
            <person name="Shallom J.M."/>
            <person name="Shallom S."/>
            <person name="Shukla M."/>
            <person name="Snyder E.E."/>
            <person name="Sobral B.W."/>
            <person name="Wattam A.R."/>
            <person name="Will R."/>
            <person name="Williams K."/>
            <person name="Yoo H."/>
            <person name="Munk C."/>
            <person name="Tapia R."/>
            <person name="Green L."/>
            <person name="Rogers Y."/>
            <person name="Detter J.C."/>
            <person name="Bruce D."/>
            <person name="Brettin T.S."/>
            <person name="Tsolis R."/>
        </authorList>
    </citation>
    <scope>NUCLEOTIDE SEQUENCE [LARGE SCALE GENOMIC DNA]</scope>
    <source>
        <strain evidence="10 11">LMG 3301</strain>
    </source>
</reference>
<feature type="domain" description="ABC transmembrane type-1" evidence="9">
    <location>
        <begin position="116"/>
        <end position="322"/>
    </location>
</feature>
<evidence type="ECO:0000256" key="7">
    <source>
        <dbReference type="ARBA" id="ARBA00023136"/>
    </source>
</evidence>
<dbReference type="GO" id="GO:0005886">
    <property type="term" value="C:plasma membrane"/>
    <property type="evidence" value="ECO:0007669"/>
    <property type="project" value="UniProtKB-SubCell"/>
</dbReference>
<keyword evidence="7 8" id="KW-0472">Membrane</keyword>
<feature type="transmembrane region" description="Helical" evidence="8">
    <location>
        <begin position="202"/>
        <end position="228"/>
    </location>
</feature>
<keyword evidence="6 8" id="KW-1133">Transmembrane helix</keyword>
<name>C4WR24_9HYPH</name>
<evidence type="ECO:0000313" key="11">
    <source>
        <dbReference type="Proteomes" id="UP000004386"/>
    </source>
</evidence>
<sequence>MKCRPPARDMHSIPVTGCCANGNQKICWFSGADVMTAITSTGIIPAKPSRRRRYGLVAVALLLPMALINLIAFIAPVAHLAQISFLQSESGGVLTDRYTFENYINFFTDSFNWGLVFNSLWLSAFITLATLVCAYPIALFLHRVSPVWRNFLFVVTVSPLLVSSVVRTYGWMVLLGDQGLVNGALMNLGVISSPIRLVNNTLGVFIGMVEILIPYMALSLIAGFGRLNASLEEAAASLGANAFTRFRRIILPLTLPGIALGCLLCFVLAISSFITPKLLGGGRVFLLATEIYDQAVIQLEWPRAAATSVIVLIIFGLALMVYSRIARRID</sequence>
<dbReference type="HOGENOM" id="CLU_016047_18_2_5"/>
<dbReference type="Pfam" id="PF00528">
    <property type="entry name" value="BPD_transp_1"/>
    <property type="match status" value="1"/>
</dbReference>
<evidence type="ECO:0000256" key="8">
    <source>
        <dbReference type="RuleBase" id="RU363032"/>
    </source>
</evidence>
<proteinExistence type="inferred from homology"/>
<evidence type="ECO:0000256" key="4">
    <source>
        <dbReference type="ARBA" id="ARBA00022475"/>
    </source>
</evidence>